<dbReference type="EnsemblMetazoa" id="tetur08g01190.1">
    <property type="protein sequence ID" value="tetur08g01190.1"/>
    <property type="gene ID" value="tetur08g01190"/>
</dbReference>
<dbReference type="EMBL" id="CAEY01001941">
    <property type="status" value="NOT_ANNOTATED_CDS"/>
    <property type="molecule type" value="Genomic_DNA"/>
</dbReference>
<evidence type="ECO:0000313" key="1">
    <source>
        <dbReference type="EnsemblMetazoa" id="tetur08g01190.1"/>
    </source>
</evidence>
<sequence length="26" mass="2912">MDKAKCDICFIFDDDDYNKVNGEGGV</sequence>
<accession>T1KAP2</accession>
<reference evidence="2" key="1">
    <citation type="submission" date="2011-08" db="EMBL/GenBank/DDBJ databases">
        <authorList>
            <person name="Rombauts S."/>
        </authorList>
    </citation>
    <scope>NUCLEOTIDE SEQUENCE</scope>
    <source>
        <strain evidence="2">London</strain>
    </source>
</reference>
<dbReference type="Proteomes" id="UP000015104">
    <property type="component" value="Unassembled WGS sequence"/>
</dbReference>
<name>T1KAP2_TETUR</name>
<dbReference type="HOGENOM" id="CLU_3417502_0_0_1"/>
<organism evidence="1 2">
    <name type="scientific">Tetranychus urticae</name>
    <name type="common">Two-spotted spider mite</name>
    <dbReference type="NCBI Taxonomy" id="32264"/>
    <lineage>
        <taxon>Eukaryota</taxon>
        <taxon>Metazoa</taxon>
        <taxon>Ecdysozoa</taxon>
        <taxon>Arthropoda</taxon>
        <taxon>Chelicerata</taxon>
        <taxon>Arachnida</taxon>
        <taxon>Acari</taxon>
        <taxon>Acariformes</taxon>
        <taxon>Trombidiformes</taxon>
        <taxon>Prostigmata</taxon>
        <taxon>Eleutherengona</taxon>
        <taxon>Raphignathae</taxon>
        <taxon>Tetranychoidea</taxon>
        <taxon>Tetranychidae</taxon>
        <taxon>Tetranychus</taxon>
    </lineage>
</organism>
<reference evidence="1" key="2">
    <citation type="submission" date="2015-06" db="UniProtKB">
        <authorList>
            <consortium name="EnsemblMetazoa"/>
        </authorList>
    </citation>
    <scope>IDENTIFICATION</scope>
</reference>
<proteinExistence type="predicted"/>
<evidence type="ECO:0000313" key="2">
    <source>
        <dbReference type="Proteomes" id="UP000015104"/>
    </source>
</evidence>
<protein>
    <submittedName>
        <fullName evidence="1">Uncharacterized protein</fullName>
    </submittedName>
</protein>
<keyword evidence="2" id="KW-1185">Reference proteome</keyword>
<dbReference type="AlphaFoldDB" id="T1KAP2"/>